<organism evidence="9 13">
    <name type="scientific">Streptococcus agalactiae</name>
    <dbReference type="NCBI Taxonomy" id="1311"/>
    <lineage>
        <taxon>Bacteria</taxon>
        <taxon>Bacillati</taxon>
        <taxon>Bacillota</taxon>
        <taxon>Bacilli</taxon>
        <taxon>Lactobacillales</taxon>
        <taxon>Streptococcaceae</taxon>
        <taxon>Streptococcus</taxon>
    </lineage>
</organism>
<proteinExistence type="predicted"/>
<dbReference type="Proteomes" id="UP000035346">
    <property type="component" value="Unassembled WGS sequence"/>
</dbReference>
<dbReference type="Proteomes" id="UP000254076">
    <property type="component" value="Unassembled WGS sequence"/>
</dbReference>
<evidence type="ECO:0000256" key="2">
    <source>
        <dbReference type="ARBA" id="ARBA00022553"/>
    </source>
</evidence>
<dbReference type="GO" id="GO:0008982">
    <property type="term" value="F:protein-N(PI)-phosphohistidine-sugar phosphotransferase activity"/>
    <property type="evidence" value="ECO:0007669"/>
    <property type="project" value="InterPro"/>
</dbReference>
<dbReference type="CDD" id="cd00211">
    <property type="entry name" value="PTS_IIA_fru"/>
    <property type="match status" value="1"/>
</dbReference>
<evidence type="ECO:0000256" key="1">
    <source>
        <dbReference type="ARBA" id="ARBA00022448"/>
    </source>
</evidence>
<dbReference type="NCBIfam" id="TIGR00848">
    <property type="entry name" value="fruA"/>
    <property type="match status" value="1"/>
</dbReference>
<keyword evidence="2" id="KW-0597">Phosphoprotein</keyword>
<sequence length="148" mass="16727">MIDKNLIRVDVDMPLKKDVFAYLAGLVVENDYADDTDQVYKSLLSREEEGTTGMMDGFAIPHAKSQAVIKPGIAVLKLKNGVEWESMDGKLIDSVIALFIPETEVGSTHLTYLSKIARILMKNDFKNDFKEAHEIEEIETVFNKYLEL</sequence>
<evidence type="ECO:0000313" key="14">
    <source>
        <dbReference type="Proteomes" id="UP000255140"/>
    </source>
</evidence>
<dbReference type="EMBL" id="UHEW01000005">
    <property type="protein sequence ID" value="SUN27844.1"/>
    <property type="molecule type" value="Genomic_DNA"/>
</dbReference>
<dbReference type="InterPro" id="IPR004715">
    <property type="entry name" value="PTS_IIA_fruc"/>
</dbReference>
<dbReference type="PANTHER" id="PTHR47738">
    <property type="entry name" value="PTS SYSTEM FRUCTOSE-LIKE EIIA COMPONENT-RELATED"/>
    <property type="match status" value="1"/>
</dbReference>
<dbReference type="PANTHER" id="PTHR47738:SF2">
    <property type="entry name" value="PTS SYSTEM FRUCTOSE-LIKE EIIA COMPONENT"/>
    <property type="match status" value="1"/>
</dbReference>
<dbReference type="GO" id="GO:0009401">
    <property type="term" value="P:phosphoenolpyruvate-dependent sugar phosphotransferase system"/>
    <property type="evidence" value="ECO:0007669"/>
    <property type="project" value="UniProtKB-KW"/>
</dbReference>
<keyword evidence="5" id="KW-0598">Phosphotransferase system</keyword>
<gene>
    <name evidence="9" type="primary">fruA_3</name>
    <name evidence="8" type="synonym">fruA_2</name>
    <name evidence="8" type="ORF">NCTC8181_01431</name>
    <name evidence="9" type="ORF">NCTC8185_01909</name>
    <name evidence="10" type="ORF">NCTC9828_00540</name>
    <name evidence="7" type="ORF">WA04_02685</name>
</gene>
<keyword evidence="4" id="KW-0808">Transferase</keyword>
<dbReference type="InterPro" id="IPR016152">
    <property type="entry name" value="PTrfase/Anion_transptr"/>
</dbReference>
<evidence type="ECO:0000313" key="12">
    <source>
        <dbReference type="Proteomes" id="UP000250200"/>
    </source>
</evidence>
<dbReference type="InterPro" id="IPR051541">
    <property type="entry name" value="PTS_SugarTrans_NitroReg"/>
</dbReference>
<evidence type="ECO:0000259" key="6">
    <source>
        <dbReference type="PROSITE" id="PS51094"/>
    </source>
</evidence>
<evidence type="ECO:0000313" key="11">
    <source>
        <dbReference type="Proteomes" id="UP000035346"/>
    </source>
</evidence>
<evidence type="ECO:0000313" key="9">
    <source>
        <dbReference type="EMBL" id="SUN14615.1"/>
    </source>
</evidence>
<comment type="caution">
    <text evidence="9">The sequence shown here is derived from an EMBL/GenBank/DDBJ whole genome shotgun (WGS) entry which is preliminary data.</text>
</comment>
<evidence type="ECO:0000313" key="13">
    <source>
        <dbReference type="Proteomes" id="UP000254076"/>
    </source>
</evidence>
<dbReference type="Proteomes" id="UP000255140">
    <property type="component" value="Unassembled WGS sequence"/>
</dbReference>
<dbReference type="EMBL" id="UHEQ01000004">
    <property type="protein sequence ID" value="SUN14615.1"/>
    <property type="molecule type" value="Genomic_DNA"/>
</dbReference>
<evidence type="ECO:0000313" key="8">
    <source>
        <dbReference type="EMBL" id="SQA18383.1"/>
    </source>
</evidence>
<dbReference type="RefSeq" id="WP_000565917.1">
    <property type="nucleotide sequence ID" value="NZ_CAACXY010000016.1"/>
</dbReference>
<dbReference type="InterPro" id="IPR002178">
    <property type="entry name" value="PTS_EIIA_type-2_dom"/>
</dbReference>
<keyword evidence="3" id="KW-0762">Sugar transport</keyword>
<protein>
    <submittedName>
        <fullName evidence="7">PTS fructose transporter subunit IIA</fullName>
    </submittedName>
    <submittedName>
        <fullName evidence="9 10">PTS system, fructose-specific IIA component</fullName>
    </submittedName>
</protein>
<dbReference type="PROSITE" id="PS51094">
    <property type="entry name" value="PTS_EIIA_TYPE_2"/>
    <property type="match status" value="1"/>
</dbReference>
<dbReference type="EMBL" id="UAVB01000001">
    <property type="protein sequence ID" value="SQA18383.1"/>
    <property type="molecule type" value="Genomic_DNA"/>
</dbReference>
<accession>A0A0H1DI81</accession>
<dbReference type="AlphaFoldDB" id="A0A0H1DI81"/>
<evidence type="ECO:0000313" key="7">
    <source>
        <dbReference type="EMBL" id="KLL42299.1"/>
    </source>
</evidence>
<reference evidence="7 11" key="1">
    <citation type="journal article" date="2015" name="PLoS ONE">
        <title>Genomic analysis reveals the molecular basis for capsule loss in the group B streptococcus population.</title>
        <authorList>
            <consortium name="DEVANI Consortium"/>
            <person name="Rosini R."/>
            <person name="Campisi E."/>
            <person name="De Chiara M."/>
            <person name="Tettelin H."/>
            <person name="Rinaudo D."/>
            <person name="Toniolo C."/>
            <person name="Metruccio M."/>
            <person name="Guidotti S."/>
            <person name="Sorensen U.B."/>
            <person name="Kilian M."/>
            <person name="Ramirez M."/>
            <person name="Janulczyk R."/>
            <person name="Donati C."/>
            <person name="Grandi G."/>
            <person name="Margarit I."/>
        </authorList>
    </citation>
    <scope>NUCLEOTIDE SEQUENCE [LARGE SCALE GENOMIC DNA]</scope>
    <source>
        <strain evidence="7 11">DK-B-USS-215</strain>
    </source>
</reference>
<dbReference type="Proteomes" id="UP000250200">
    <property type="component" value="Unassembled WGS sequence"/>
</dbReference>
<reference evidence="12 13" key="2">
    <citation type="submission" date="2018-06" db="EMBL/GenBank/DDBJ databases">
        <authorList>
            <consortium name="Pathogen Informatics"/>
            <person name="Doyle S."/>
        </authorList>
    </citation>
    <scope>NUCLEOTIDE SEQUENCE [LARGE SCALE GENOMIC DNA]</scope>
    <source>
        <strain evidence="8 12">NCTC8181</strain>
        <strain evidence="9 13">NCTC8185</strain>
        <strain evidence="10 14">NCTC9828</strain>
    </source>
</reference>
<dbReference type="Pfam" id="PF00359">
    <property type="entry name" value="PTS_EIIA_2"/>
    <property type="match status" value="1"/>
</dbReference>
<dbReference type="GO" id="GO:0016020">
    <property type="term" value="C:membrane"/>
    <property type="evidence" value="ECO:0007669"/>
    <property type="project" value="InterPro"/>
</dbReference>
<dbReference type="EMBL" id="LBKL01000036">
    <property type="protein sequence ID" value="KLL42299.1"/>
    <property type="molecule type" value="Genomic_DNA"/>
</dbReference>
<name>A0A0H1DI81_STRAG</name>
<keyword evidence="1" id="KW-0813">Transport</keyword>
<dbReference type="Gene3D" id="3.40.930.10">
    <property type="entry name" value="Mannitol-specific EII, Chain A"/>
    <property type="match status" value="1"/>
</dbReference>
<evidence type="ECO:0000256" key="3">
    <source>
        <dbReference type="ARBA" id="ARBA00022597"/>
    </source>
</evidence>
<evidence type="ECO:0000256" key="5">
    <source>
        <dbReference type="ARBA" id="ARBA00022683"/>
    </source>
</evidence>
<evidence type="ECO:0000313" key="10">
    <source>
        <dbReference type="EMBL" id="SUN27844.1"/>
    </source>
</evidence>
<evidence type="ECO:0000256" key="4">
    <source>
        <dbReference type="ARBA" id="ARBA00022679"/>
    </source>
</evidence>
<feature type="domain" description="PTS EIIA type-2" evidence="6">
    <location>
        <begin position="1"/>
        <end position="145"/>
    </location>
</feature>
<dbReference type="SUPFAM" id="SSF55804">
    <property type="entry name" value="Phoshotransferase/anion transport protein"/>
    <property type="match status" value="1"/>
</dbReference>